<gene>
    <name evidence="1" type="ordered locus">Dfer_5686</name>
</gene>
<dbReference type="STRING" id="471854.Dfer_5686"/>
<dbReference type="Pfam" id="PF13899">
    <property type="entry name" value="Thioredoxin_7"/>
    <property type="match status" value="1"/>
</dbReference>
<dbReference type="KEGG" id="dfe:Dfer_5686"/>
<dbReference type="EMBL" id="CP001619">
    <property type="protein sequence ID" value="ACT96875.1"/>
    <property type="molecule type" value="Genomic_DNA"/>
</dbReference>
<sequence length="460" mass="52289">MKQIILAFALIISFQSRGQITFIDSNTPWNELSKQATEQDKLIFIHFENSECVQCNEVASQGFSGKDLKELFDDNFISIRCNVSTPNGLSLARKFAIRSSLMSLFVDANGNILHVNNGSTGNSGAYESGAELALSRKGQKQLADYDKEYKAGVRGLVFLREYMTKKREASMPVDQLLDEYVAFLPIDSLANFQSVQTILAFAPALNSAAYKAITTKTPPSLLDSIFQAGSPDNRKMMREGIIGNTFRLAVWKRDEPLAVRTAEFARDVQRKSPSKGQVEYAKTMVQYYYQTRDTLRYLEQAVQLMESHYMPLTVDSLNKMDDAAFHEQNTAFTTKRGKPEQGIVVRSMAIMPPSQFIYKDLNEHAYHFYELTRDKALLEKALAWSKKSMELGDSKGRRAQTPFKLGDPNWMDTYAHILYRLDRRDEAIEWQTKAMEAQKISGMAYQSFEIRLNKMKTGTL</sequence>
<protein>
    <recommendedName>
        <fullName evidence="3">Thioredoxin domain-containing protein</fullName>
    </recommendedName>
</protein>
<reference evidence="1 2" key="1">
    <citation type="journal article" date="2009" name="Stand. Genomic Sci.">
        <title>Complete genome sequence of Dyadobacter fermentans type strain (NS114).</title>
        <authorList>
            <person name="Lang E."/>
            <person name="Lapidus A."/>
            <person name="Chertkov O."/>
            <person name="Brettin T."/>
            <person name="Detter J.C."/>
            <person name="Han C."/>
            <person name="Copeland A."/>
            <person name="Glavina Del Rio T."/>
            <person name="Nolan M."/>
            <person name="Chen F."/>
            <person name="Lucas S."/>
            <person name="Tice H."/>
            <person name="Cheng J.F."/>
            <person name="Land M."/>
            <person name="Hauser L."/>
            <person name="Chang Y.J."/>
            <person name="Jeffries C.D."/>
            <person name="Kopitz M."/>
            <person name="Bruce D."/>
            <person name="Goodwin L."/>
            <person name="Pitluck S."/>
            <person name="Ovchinnikova G."/>
            <person name="Pati A."/>
            <person name="Ivanova N."/>
            <person name="Mavrommatis K."/>
            <person name="Chen A."/>
            <person name="Palaniappan K."/>
            <person name="Chain P."/>
            <person name="Bristow J."/>
            <person name="Eisen J.A."/>
            <person name="Markowitz V."/>
            <person name="Hugenholtz P."/>
            <person name="Goker M."/>
            <person name="Rohde M."/>
            <person name="Kyrpides N.C."/>
            <person name="Klenk H.P."/>
        </authorList>
    </citation>
    <scope>NUCLEOTIDE SEQUENCE [LARGE SCALE GENOMIC DNA]</scope>
    <source>
        <strain evidence="2">ATCC 700827 / DSM 18053 / CIP 107007 / KCTC 52180 / NS114</strain>
    </source>
</reference>
<dbReference type="eggNOG" id="COG2143">
    <property type="taxonomic scope" value="Bacteria"/>
</dbReference>
<evidence type="ECO:0000313" key="1">
    <source>
        <dbReference type="EMBL" id="ACT96875.1"/>
    </source>
</evidence>
<organism evidence="1 2">
    <name type="scientific">Dyadobacter fermentans (strain ATCC 700827 / DSM 18053 / CIP 107007 / KCTC 52180 / NS114)</name>
    <dbReference type="NCBI Taxonomy" id="471854"/>
    <lineage>
        <taxon>Bacteria</taxon>
        <taxon>Pseudomonadati</taxon>
        <taxon>Bacteroidota</taxon>
        <taxon>Cytophagia</taxon>
        <taxon>Cytophagales</taxon>
        <taxon>Spirosomataceae</taxon>
        <taxon>Dyadobacter</taxon>
    </lineage>
</organism>
<dbReference type="OrthoDB" id="645813at2"/>
<dbReference type="HOGENOM" id="CLU_594137_0_0_10"/>
<dbReference type="InterPro" id="IPR036249">
    <property type="entry name" value="Thioredoxin-like_sf"/>
</dbReference>
<name>C6VWX5_DYAFD</name>
<keyword evidence="2" id="KW-1185">Reference proteome</keyword>
<evidence type="ECO:0000313" key="2">
    <source>
        <dbReference type="Proteomes" id="UP000002011"/>
    </source>
</evidence>
<evidence type="ECO:0008006" key="3">
    <source>
        <dbReference type="Google" id="ProtNLM"/>
    </source>
</evidence>
<accession>C6VWX5</accession>
<dbReference type="SUPFAM" id="SSF52833">
    <property type="entry name" value="Thioredoxin-like"/>
    <property type="match status" value="1"/>
</dbReference>
<dbReference type="AlphaFoldDB" id="C6VWX5"/>
<dbReference type="Proteomes" id="UP000002011">
    <property type="component" value="Chromosome"/>
</dbReference>
<dbReference type="Gene3D" id="3.40.30.10">
    <property type="entry name" value="Glutaredoxin"/>
    <property type="match status" value="1"/>
</dbReference>
<proteinExistence type="predicted"/>
<dbReference type="RefSeq" id="WP_015815115.1">
    <property type="nucleotide sequence ID" value="NC_013037.1"/>
</dbReference>